<dbReference type="PANTHER" id="PTHR38436">
    <property type="entry name" value="POLYKETIDE CYCLASE SNOAL-LIKE DOMAIN"/>
    <property type="match status" value="1"/>
</dbReference>
<organism evidence="1 2">
    <name type="scientific">Caulobacter rhizosphaerae</name>
    <dbReference type="NCBI Taxonomy" id="2010972"/>
    <lineage>
        <taxon>Bacteria</taxon>
        <taxon>Pseudomonadati</taxon>
        <taxon>Pseudomonadota</taxon>
        <taxon>Alphaproteobacteria</taxon>
        <taxon>Caulobacterales</taxon>
        <taxon>Caulobacteraceae</taxon>
        <taxon>Caulobacter</taxon>
    </lineage>
</organism>
<dbReference type="InterPro" id="IPR032710">
    <property type="entry name" value="NTF2-like_dom_sf"/>
</dbReference>
<keyword evidence="2" id="KW-1185">Reference proteome</keyword>
<dbReference type="Proteomes" id="UP001262754">
    <property type="component" value="Unassembled WGS sequence"/>
</dbReference>
<proteinExistence type="predicted"/>
<dbReference type="InterPro" id="IPR009959">
    <property type="entry name" value="Cyclase_SnoaL-like"/>
</dbReference>
<sequence>MTQDELRARRETIVREHMADEIDHAWDRVLATFPHPHYEIIATGAVHDGRPEVERYYRSSRQTFPDQRNTLLSLRHVDDGIVVEFILEGTQLGPLGPLPATGRPFSCQMAAFFLFEGETLVCERIYSDTLSIVRQLLGDLTTMEALGALVGAAKAPAG</sequence>
<reference evidence="1 2" key="1">
    <citation type="submission" date="2023-07" db="EMBL/GenBank/DDBJ databases">
        <title>Sorghum-associated microbial communities from plants grown in Nebraska, USA.</title>
        <authorList>
            <person name="Schachtman D."/>
        </authorList>
    </citation>
    <scope>NUCLEOTIDE SEQUENCE [LARGE SCALE GENOMIC DNA]</scope>
    <source>
        <strain evidence="1 2">DS2154</strain>
    </source>
</reference>
<dbReference type="SUPFAM" id="SSF54427">
    <property type="entry name" value="NTF2-like"/>
    <property type="match status" value="1"/>
</dbReference>
<name>A0ABU1N4D9_9CAUL</name>
<dbReference type="RefSeq" id="WP_056762655.1">
    <property type="nucleotide sequence ID" value="NZ_JAVDRL010000012.1"/>
</dbReference>
<comment type="caution">
    <text evidence="1">The sequence shown here is derived from an EMBL/GenBank/DDBJ whole genome shotgun (WGS) entry which is preliminary data.</text>
</comment>
<dbReference type="Pfam" id="PF07366">
    <property type="entry name" value="SnoaL"/>
    <property type="match status" value="1"/>
</dbReference>
<evidence type="ECO:0000313" key="1">
    <source>
        <dbReference type="EMBL" id="MDR6533303.1"/>
    </source>
</evidence>
<dbReference type="EMBL" id="JAVDRL010000012">
    <property type="protein sequence ID" value="MDR6533303.1"/>
    <property type="molecule type" value="Genomic_DNA"/>
</dbReference>
<evidence type="ECO:0000313" key="2">
    <source>
        <dbReference type="Proteomes" id="UP001262754"/>
    </source>
</evidence>
<dbReference type="PANTHER" id="PTHR38436:SF1">
    <property type="entry name" value="ESTER CYCLASE"/>
    <property type="match status" value="1"/>
</dbReference>
<dbReference type="Gene3D" id="3.10.450.50">
    <property type="match status" value="1"/>
</dbReference>
<protein>
    <submittedName>
        <fullName evidence="1">Ester cyclase</fullName>
    </submittedName>
</protein>
<accession>A0ABU1N4D9</accession>
<gene>
    <name evidence="1" type="ORF">J2800_004065</name>
</gene>